<keyword evidence="3" id="KW-0233">DNA recombination</keyword>
<reference evidence="7" key="1">
    <citation type="submission" date="2021-12" db="EMBL/GenBank/DDBJ databases">
        <authorList>
            <person name="Zaccaron A."/>
            <person name="Stergiopoulos I."/>
        </authorList>
    </citation>
    <scope>NUCLEOTIDE SEQUENCE</scope>
    <source>
        <strain evidence="7">Race5_Kim</strain>
    </source>
</reference>
<dbReference type="InterPro" id="IPR042525">
    <property type="entry name" value="Rad52_Rad59_Rad22_sf"/>
</dbReference>
<evidence type="ECO:0000256" key="3">
    <source>
        <dbReference type="ARBA" id="ARBA00023172"/>
    </source>
</evidence>
<dbReference type="PANTHER" id="PTHR12132:SF1">
    <property type="entry name" value="DNA REPAIR PROTEIN RAD52 HOMOLOG"/>
    <property type="match status" value="1"/>
</dbReference>
<dbReference type="Gene3D" id="3.30.390.80">
    <property type="entry name" value="DNA repair protein Rad52/59/22"/>
    <property type="match status" value="1"/>
</dbReference>
<reference evidence="7" key="2">
    <citation type="journal article" date="2022" name="Microb. Genom.">
        <title>A chromosome-scale genome assembly of the tomato pathogen Cladosporium fulvum reveals a compartmentalized genome architecture and the presence of a dispensable chromosome.</title>
        <authorList>
            <person name="Zaccaron A.Z."/>
            <person name="Chen L.H."/>
            <person name="Samaras A."/>
            <person name="Stergiopoulos I."/>
        </authorList>
    </citation>
    <scope>NUCLEOTIDE SEQUENCE</scope>
    <source>
        <strain evidence="7">Race5_Kim</strain>
    </source>
</reference>
<name>A0A9Q8UW32_PASFU</name>
<feature type="compositionally biased region" description="Polar residues" evidence="6">
    <location>
        <begin position="369"/>
        <end position="384"/>
    </location>
</feature>
<dbReference type="InterPro" id="IPR004585">
    <property type="entry name" value="DNA_recomb/repair_Rad52"/>
</dbReference>
<keyword evidence="8" id="KW-1185">Reference proteome</keyword>
<dbReference type="InterPro" id="IPR041247">
    <property type="entry name" value="Rad52_fam"/>
</dbReference>
<feature type="compositionally biased region" description="Basic and acidic residues" evidence="6">
    <location>
        <begin position="564"/>
        <end position="573"/>
    </location>
</feature>
<dbReference type="InterPro" id="IPR007232">
    <property type="entry name" value="Rad52_Rad59_Rad22"/>
</dbReference>
<sequence length="592" mass="63237">MPAPGDQHRDNANTINPFIDKTPHITEYTAQEIATLQSRLDKQLGPEYISTRPGNGGGKVHYLAAEKVINLANEVFGFNGWSSSIINVQIDFVDENPTNGKINLGLSTIVRVTLKDGTFHEDTGYGHCENTKGKAAAFEKAKKEAATDAMKRALRNFGNVLGNCLYDKDYLSKITKVKATPSRWDEKNLHRHPDFAPIKQEPVTQVPQQNNTSAIQRNTSVQSVQSAASFGSGEFEDDFGGTTFDETDFNHPDEVMLEDSTITNGAPSPARPAVHGQNQKGQRQGVPRTHSMPQMRPPNQQIPAQGNVQPPAPVQGLQAPQRPQPVSRPPMIAGQPAARMLPPQTPGNAQRPQQYNHGQLQPNHDGVRSNPSSGTMSDSPSNQAPRIIGVAKNQPQGHGPNEPTDEHGFPIPREPPQGIPSGFVTGRKAEVFNQPGEARPTEGNIAFNPHADSPSIRRTQGINPGKSAPISRAVFSNGHTQSPAQQQPAAAGNGFQSAASNGFNGAQRPAGANYINPSADMSRKIGMPGGPGGMQNRSAYRPPAAVKRPAMADVTNTHGMDGASDPKKAKVDDAATANGENAAARDPNGVTT</sequence>
<evidence type="ECO:0000313" key="7">
    <source>
        <dbReference type="EMBL" id="UJO24593.1"/>
    </source>
</evidence>
<keyword evidence="4" id="KW-0234">DNA repair</keyword>
<dbReference type="GO" id="GO:0045002">
    <property type="term" value="P:double-strand break repair via single-strand annealing"/>
    <property type="evidence" value="ECO:0007669"/>
    <property type="project" value="InterPro"/>
</dbReference>
<dbReference type="PANTHER" id="PTHR12132">
    <property type="entry name" value="DNA REPAIR AND RECOMBINATION PROTEIN RAD52, RAD59"/>
    <property type="match status" value="1"/>
</dbReference>
<dbReference type="KEGG" id="ffu:CLAFUR5_13480"/>
<organism evidence="7 8">
    <name type="scientific">Passalora fulva</name>
    <name type="common">Tomato leaf mold</name>
    <name type="synonym">Cladosporium fulvum</name>
    <dbReference type="NCBI Taxonomy" id="5499"/>
    <lineage>
        <taxon>Eukaryota</taxon>
        <taxon>Fungi</taxon>
        <taxon>Dikarya</taxon>
        <taxon>Ascomycota</taxon>
        <taxon>Pezizomycotina</taxon>
        <taxon>Dothideomycetes</taxon>
        <taxon>Dothideomycetidae</taxon>
        <taxon>Mycosphaerellales</taxon>
        <taxon>Mycosphaerellaceae</taxon>
        <taxon>Fulvia</taxon>
    </lineage>
</organism>
<dbReference type="GO" id="GO:0006312">
    <property type="term" value="P:mitotic recombination"/>
    <property type="evidence" value="ECO:0007669"/>
    <property type="project" value="TreeGrafter"/>
</dbReference>
<dbReference type="GO" id="GO:0000730">
    <property type="term" value="P:DNA recombinase assembly"/>
    <property type="evidence" value="ECO:0007669"/>
    <property type="project" value="InterPro"/>
</dbReference>
<comment type="similarity">
    <text evidence="1">Belongs to the RAD52 family.</text>
</comment>
<dbReference type="Proteomes" id="UP000756132">
    <property type="component" value="Chromosome 12"/>
</dbReference>
<accession>A0A9Q8UW32</accession>
<dbReference type="AlphaFoldDB" id="A0A9Q8UW32"/>
<dbReference type="OrthoDB" id="206565at2759"/>
<feature type="compositionally biased region" description="Polar residues" evidence="6">
    <location>
        <begin position="297"/>
        <end position="308"/>
    </location>
</feature>
<feature type="compositionally biased region" description="Polar residues" evidence="6">
    <location>
        <begin position="214"/>
        <end position="228"/>
    </location>
</feature>
<evidence type="ECO:0000256" key="5">
    <source>
        <dbReference type="ARBA" id="ARBA00077224"/>
    </source>
</evidence>
<evidence type="ECO:0000256" key="4">
    <source>
        <dbReference type="ARBA" id="ARBA00023204"/>
    </source>
</evidence>
<keyword evidence="2" id="KW-0227">DNA damage</keyword>
<gene>
    <name evidence="7" type="ORF">CLAFUR5_13480</name>
</gene>
<dbReference type="GO" id="GO:0005634">
    <property type="term" value="C:nucleus"/>
    <property type="evidence" value="ECO:0007669"/>
    <property type="project" value="InterPro"/>
</dbReference>
<evidence type="ECO:0000256" key="2">
    <source>
        <dbReference type="ARBA" id="ARBA00022763"/>
    </source>
</evidence>
<feature type="compositionally biased region" description="Polar residues" evidence="6">
    <location>
        <begin position="346"/>
        <end position="362"/>
    </location>
</feature>
<dbReference type="Pfam" id="PF04098">
    <property type="entry name" value="Rad52_Rad22"/>
    <property type="match status" value="1"/>
</dbReference>
<feature type="region of interest" description="Disordered" evidence="6">
    <location>
        <begin position="214"/>
        <end position="592"/>
    </location>
</feature>
<evidence type="ECO:0000313" key="8">
    <source>
        <dbReference type="Proteomes" id="UP000756132"/>
    </source>
</evidence>
<feature type="compositionally biased region" description="Low complexity" evidence="6">
    <location>
        <begin position="481"/>
        <end position="491"/>
    </location>
</feature>
<dbReference type="RefSeq" id="XP_047768959.1">
    <property type="nucleotide sequence ID" value="XM_047912628.1"/>
</dbReference>
<dbReference type="FunFam" id="3.30.390.80:FF:000001">
    <property type="entry name" value="DNA repair protein RAD52 homolog"/>
    <property type="match status" value="1"/>
</dbReference>
<feature type="compositionally biased region" description="Polar residues" evidence="6">
    <location>
        <begin position="494"/>
        <end position="504"/>
    </location>
</feature>
<dbReference type="GeneID" id="71993358"/>
<protein>
    <recommendedName>
        <fullName evidence="5">RAD52 homolog</fullName>
    </recommendedName>
</protein>
<dbReference type="GO" id="GO:0003697">
    <property type="term" value="F:single-stranded DNA binding"/>
    <property type="evidence" value="ECO:0007669"/>
    <property type="project" value="UniProtKB-ARBA"/>
</dbReference>
<dbReference type="SUPFAM" id="SSF54768">
    <property type="entry name" value="dsRNA-binding domain-like"/>
    <property type="match status" value="1"/>
</dbReference>
<dbReference type="NCBIfam" id="TIGR00607">
    <property type="entry name" value="rad52"/>
    <property type="match status" value="1"/>
</dbReference>
<proteinExistence type="inferred from homology"/>
<evidence type="ECO:0000256" key="1">
    <source>
        <dbReference type="ARBA" id="ARBA00006638"/>
    </source>
</evidence>
<evidence type="ECO:0000256" key="6">
    <source>
        <dbReference type="SAM" id="MobiDB-lite"/>
    </source>
</evidence>
<dbReference type="EMBL" id="CP090174">
    <property type="protein sequence ID" value="UJO24593.1"/>
    <property type="molecule type" value="Genomic_DNA"/>
</dbReference>
<feature type="compositionally biased region" description="Low complexity" evidence="6">
    <location>
        <begin position="574"/>
        <end position="584"/>
    </location>
</feature>